<protein>
    <submittedName>
        <fullName evidence="3">Putative secreted protein</fullName>
    </submittedName>
</protein>
<evidence type="ECO:0000313" key="3">
    <source>
        <dbReference type="EMBL" id="JAC18934.1"/>
    </source>
</evidence>
<proteinExistence type="evidence at transcript level"/>
<organism evidence="3">
    <name type="scientific">Amblyomma cajennense</name>
    <name type="common">Cayenne tick</name>
    <name type="synonym">Acarus cajennensis</name>
    <dbReference type="NCBI Taxonomy" id="34607"/>
    <lineage>
        <taxon>Eukaryota</taxon>
        <taxon>Metazoa</taxon>
        <taxon>Ecdysozoa</taxon>
        <taxon>Arthropoda</taxon>
        <taxon>Chelicerata</taxon>
        <taxon>Arachnida</taxon>
        <taxon>Acari</taxon>
        <taxon>Parasitiformes</taxon>
        <taxon>Ixodida</taxon>
        <taxon>Ixodoidea</taxon>
        <taxon>Ixodidae</taxon>
        <taxon>Amblyomminae</taxon>
        <taxon>Amblyomma</taxon>
    </lineage>
</organism>
<evidence type="ECO:0000256" key="2">
    <source>
        <dbReference type="SAM" id="SignalP"/>
    </source>
</evidence>
<feature type="compositionally biased region" description="Pro residues" evidence="1">
    <location>
        <begin position="90"/>
        <end position="100"/>
    </location>
</feature>
<dbReference type="EMBL" id="GBBK01005548">
    <property type="protein sequence ID" value="JAC18934.1"/>
    <property type="molecule type" value="mRNA"/>
</dbReference>
<keyword evidence="2" id="KW-0732">Signal</keyword>
<sequence>MKATLACLLVLAVLIVIAEAINFPEDFVQRSKGKPFSASQCRRKSCTGKMSGNSCGRRCECRYRNLSIERGGAPGNSRRKLVCVPKNKPPKPGRWPPNPVAQPRQA</sequence>
<reference evidence="3" key="1">
    <citation type="submission" date="2014-03" db="EMBL/GenBank/DDBJ databases">
        <title>The sialotranscriptome of Amblyomma triste, Amblyomma parvum and Amblyomma cajennense ticks, uncovered by 454-based RNA-seq.</title>
        <authorList>
            <person name="Garcia G.R."/>
            <person name="Gardinassi L.G."/>
            <person name="Ribeiro J.M."/>
            <person name="Anatriello E."/>
            <person name="Ferreira B.R."/>
            <person name="Moreira H.N."/>
            <person name="Mafra C."/>
            <person name="Olegario M.M."/>
            <person name="Szabo P.J."/>
            <person name="Miranda-Santos I.K."/>
            <person name="Maruyama S.R."/>
        </authorList>
    </citation>
    <scope>NUCLEOTIDE SEQUENCE</scope>
    <source>
        <strain evidence="3">Uberlandia</strain>
        <tissue evidence="3">Salivary glands</tissue>
    </source>
</reference>
<feature type="signal peptide" evidence="2">
    <location>
        <begin position="1"/>
        <end position="20"/>
    </location>
</feature>
<name>A0A023FDS4_AMBCJ</name>
<accession>A0A023FDS4</accession>
<evidence type="ECO:0000256" key="1">
    <source>
        <dbReference type="SAM" id="MobiDB-lite"/>
    </source>
</evidence>
<feature type="region of interest" description="Disordered" evidence="1">
    <location>
        <begin position="70"/>
        <end position="106"/>
    </location>
</feature>
<dbReference type="AlphaFoldDB" id="A0A023FDS4"/>
<feature type="chain" id="PRO_5001515318" evidence="2">
    <location>
        <begin position="21"/>
        <end position="106"/>
    </location>
</feature>